<keyword evidence="2" id="KW-0808">Transferase</keyword>
<dbReference type="EC" id="2.3.1.-" evidence="2"/>
<dbReference type="PROSITE" id="PS51186">
    <property type="entry name" value="GNAT"/>
    <property type="match status" value="1"/>
</dbReference>
<dbReference type="AlphaFoldDB" id="F9DWC5"/>
<reference evidence="2 3" key="1">
    <citation type="submission" date="2011-04" db="EMBL/GenBank/DDBJ databases">
        <authorList>
            <person name="Muzny D."/>
            <person name="Qin X."/>
            <person name="Deng J."/>
            <person name="Jiang H."/>
            <person name="Liu Y."/>
            <person name="Qu J."/>
            <person name="Song X.-Z."/>
            <person name="Zhang L."/>
            <person name="Thornton R."/>
            <person name="Coyle M."/>
            <person name="Francisco L."/>
            <person name="Jackson L."/>
            <person name="Javaid M."/>
            <person name="Korchina V."/>
            <person name="Kovar C."/>
            <person name="Mata R."/>
            <person name="Mathew T."/>
            <person name="Ngo R."/>
            <person name="Nguyen L."/>
            <person name="Nguyen N."/>
            <person name="Okwuonu G."/>
            <person name="Ongeri F."/>
            <person name="Pham C."/>
            <person name="Simmons D."/>
            <person name="Wilczek-Boney K."/>
            <person name="Hale W."/>
            <person name="Jakkamsetti A."/>
            <person name="Pham P."/>
            <person name="Ruth R."/>
            <person name="San Lucas F."/>
            <person name="Warren J."/>
            <person name="Zhang J."/>
            <person name="Zhao Z."/>
            <person name="Zhou C."/>
            <person name="Zhu D."/>
            <person name="Lee S."/>
            <person name="Bess C."/>
            <person name="Blankenburg K."/>
            <person name="Forbes L."/>
            <person name="Fu Q."/>
            <person name="Gubbala S."/>
            <person name="Hirani K."/>
            <person name="Jayaseelan J.C."/>
            <person name="Lara F."/>
            <person name="Munidasa M."/>
            <person name="Palculict T."/>
            <person name="Patil S."/>
            <person name="Pu L.-L."/>
            <person name="Saada N."/>
            <person name="Tang L."/>
            <person name="Weissenberger G."/>
            <person name="Zhu Y."/>
            <person name="Hemphill L."/>
            <person name="Shang Y."/>
            <person name="Youmans B."/>
            <person name="Ayvaz T."/>
            <person name="Ross M."/>
            <person name="Santibanez J."/>
            <person name="Aqrawi P."/>
            <person name="Gross S."/>
            <person name="Joshi V."/>
            <person name="Fowler G."/>
            <person name="Nazareth L."/>
            <person name="Reid J."/>
            <person name="Worley K."/>
            <person name="Petrosino J."/>
            <person name="Highlander S."/>
            <person name="Gibbs R."/>
        </authorList>
    </citation>
    <scope>NUCLEOTIDE SEQUENCE [LARGE SCALE GENOMIC DNA]</scope>
    <source>
        <strain evidence="2 3">2681</strain>
    </source>
</reference>
<dbReference type="InterPro" id="IPR016181">
    <property type="entry name" value="Acyl_CoA_acyltransferase"/>
</dbReference>
<dbReference type="CDD" id="cd04301">
    <property type="entry name" value="NAT_SF"/>
    <property type="match status" value="1"/>
</dbReference>
<dbReference type="eggNOG" id="COG2153">
    <property type="taxonomic scope" value="Bacteria"/>
</dbReference>
<proteinExistence type="predicted"/>
<accession>F9DWC5</accession>
<dbReference type="InterPro" id="IPR039143">
    <property type="entry name" value="GNPNAT1-like"/>
</dbReference>
<dbReference type="STRING" id="759851.SAMN04244570_1332"/>
<protein>
    <submittedName>
        <fullName evidence="2">GNAT family acetyltransferase</fullName>
        <ecNumber evidence="2">2.3.1.-</ecNumber>
    </submittedName>
</protein>
<dbReference type="Pfam" id="PF13673">
    <property type="entry name" value="Acetyltransf_10"/>
    <property type="match status" value="1"/>
</dbReference>
<dbReference type="RefSeq" id="WP_009497779.1">
    <property type="nucleotide sequence ID" value="NZ_GL982998.1"/>
</dbReference>
<dbReference type="InterPro" id="IPR000182">
    <property type="entry name" value="GNAT_dom"/>
</dbReference>
<name>F9DWC5_9BACL</name>
<evidence type="ECO:0000313" key="2">
    <source>
        <dbReference type="EMBL" id="EGQ21746.1"/>
    </source>
</evidence>
<dbReference type="SUPFAM" id="SSF55729">
    <property type="entry name" value="Acyl-CoA N-acyltransferases (Nat)"/>
    <property type="match status" value="1"/>
</dbReference>
<dbReference type="HOGENOM" id="CLU_056607_6_2_9"/>
<dbReference type="Gene3D" id="3.40.630.30">
    <property type="match status" value="1"/>
</dbReference>
<gene>
    <name evidence="2" type="ORF">HMPREF9372_3106</name>
</gene>
<evidence type="ECO:0000313" key="3">
    <source>
        <dbReference type="Proteomes" id="UP000005316"/>
    </source>
</evidence>
<dbReference type="Proteomes" id="UP000005316">
    <property type="component" value="Unassembled WGS sequence"/>
</dbReference>
<comment type="caution">
    <text evidence="2">The sequence shown here is derived from an EMBL/GenBank/DDBJ whole genome shotgun (WGS) entry which is preliminary data.</text>
</comment>
<dbReference type="GO" id="GO:0004343">
    <property type="term" value="F:glucosamine 6-phosphate N-acetyltransferase activity"/>
    <property type="evidence" value="ECO:0007669"/>
    <property type="project" value="TreeGrafter"/>
</dbReference>
<sequence>MQIKRITNEENLKKAFEIRKMVFVEEQNVPVEDEFDEFDILNGKCKHILVVDQEQVVGTGRIREVEGVGKLERICILPSHRQLGMGKVIVSALEEIAREQGIGRVKLHGQTHAERFYQKLGYETVSDVFMEDGIPHIIMRKELTVKSE</sequence>
<dbReference type="EMBL" id="AFPZ01000099">
    <property type="protein sequence ID" value="EGQ21746.1"/>
    <property type="molecule type" value="Genomic_DNA"/>
</dbReference>
<dbReference type="OrthoDB" id="9796171at2"/>
<organism evidence="2 3">
    <name type="scientific">Sporosarcina newyorkensis 2681</name>
    <dbReference type="NCBI Taxonomy" id="1027292"/>
    <lineage>
        <taxon>Bacteria</taxon>
        <taxon>Bacillati</taxon>
        <taxon>Bacillota</taxon>
        <taxon>Bacilli</taxon>
        <taxon>Bacillales</taxon>
        <taxon>Caryophanaceae</taxon>
        <taxon>Sporosarcina</taxon>
    </lineage>
</organism>
<evidence type="ECO:0000259" key="1">
    <source>
        <dbReference type="PROSITE" id="PS51186"/>
    </source>
</evidence>
<keyword evidence="2" id="KW-0012">Acyltransferase</keyword>
<feature type="domain" description="N-acetyltransferase" evidence="1">
    <location>
        <begin position="1"/>
        <end position="144"/>
    </location>
</feature>
<dbReference type="PANTHER" id="PTHR13355">
    <property type="entry name" value="GLUCOSAMINE 6-PHOSPHATE N-ACETYLTRANSFERASE"/>
    <property type="match status" value="1"/>
</dbReference>
<dbReference type="PANTHER" id="PTHR13355:SF9">
    <property type="entry name" value="ACETYLTRANSFERASE BSU40680-RELATED"/>
    <property type="match status" value="1"/>
</dbReference>